<keyword evidence="3" id="KW-0001">2Fe-2S</keyword>
<dbReference type="Gene3D" id="3.10.20.30">
    <property type="match status" value="1"/>
</dbReference>
<dbReference type="PANTHER" id="PTHR47354">
    <property type="entry name" value="NADH OXIDOREDUCTASE HCR"/>
    <property type="match status" value="1"/>
</dbReference>
<dbReference type="SUPFAM" id="SSF54292">
    <property type="entry name" value="2Fe-2S ferredoxin-like"/>
    <property type="match status" value="1"/>
</dbReference>
<evidence type="ECO:0000256" key="4">
    <source>
        <dbReference type="ARBA" id="ARBA00022723"/>
    </source>
</evidence>
<dbReference type="SUPFAM" id="SSF63380">
    <property type="entry name" value="Riboflavin synthase domain-like"/>
    <property type="match status" value="1"/>
</dbReference>
<keyword evidence="11" id="KW-1185">Reference proteome</keyword>
<dbReference type="EMBL" id="BMCU01000006">
    <property type="protein sequence ID" value="GGG27042.1"/>
    <property type="molecule type" value="Genomic_DNA"/>
</dbReference>
<dbReference type="InterPro" id="IPR001041">
    <property type="entry name" value="2Fe-2S_ferredoxin-type"/>
</dbReference>
<dbReference type="PROSITE" id="PS51384">
    <property type="entry name" value="FAD_FR"/>
    <property type="match status" value="1"/>
</dbReference>
<keyword evidence="6" id="KW-0408">Iron</keyword>
<dbReference type="PROSITE" id="PS00197">
    <property type="entry name" value="2FE2S_FER_1"/>
    <property type="match status" value="1"/>
</dbReference>
<keyword evidence="7" id="KW-0411">Iron-sulfur</keyword>
<reference evidence="10" key="1">
    <citation type="journal article" date="2014" name="Int. J. Syst. Evol. Microbiol.">
        <title>Complete genome sequence of Corynebacterium casei LMG S-19264T (=DSM 44701T), isolated from a smear-ripened cheese.</title>
        <authorList>
            <consortium name="US DOE Joint Genome Institute (JGI-PGF)"/>
            <person name="Walter F."/>
            <person name="Albersmeier A."/>
            <person name="Kalinowski J."/>
            <person name="Ruckert C."/>
        </authorList>
    </citation>
    <scope>NUCLEOTIDE SEQUENCE</scope>
    <source>
        <strain evidence="10">CCM 7905</strain>
    </source>
</reference>
<dbReference type="Gene3D" id="2.40.30.10">
    <property type="entry name" value="Translation factors"/>
    <property type="match status" value="1"/>
</dbReference>
<dbReference type="Pfam" id="PF00111">
    <property type="entry name" value="Fer2"/>
    <property type="match status" value="1"/>
</dbReference>
<sequence length="325" mass="34986">MSIGIPSWMRPAETAEPVKTITVEVLARRGVADNVVELTIGGRGRLPEWTPGSHIDLHLPGGLIRQYSLCGDSHDLDTYRIAVLRESRGRGGSVHLHDTVSVGSVLAISGPRNHFELESAAKYVFIAGGIGITPLLPMINAVNDRGGDWTLDYCGRTRSTMAYADRLADDSRVRIASADNGRRLDVRHLLAEPDPGTAVYCCGPKSLLDAVDKESAAWPEGAIHTERFTPKDVDLPTSSFDVRLARSDLSLHVPAERALIDVLEDAGVVVPASCREGTCGTCETIVLDGTPQHRDSVLTQAEQDAGDSMMVCVSRSCEAPLLLDL</sequence>
<evidence type="ECO:0000256" key="6">
    <source>
        <dbReference type="ARBA" id="ARBA00023004"/>
    </source>
</evidence>
<evidence type="ECO:0000256" key="5">
    <source>
        <dbReference type="ARBA" id="ARBA00023002"/>
    </source>
</evidence>
<keyword evidence="2" id="KW-0285">Flavoprotein</keyword>
<dbReference type="PRINTS" id="PR00409">
    <property type="entry name" value="PHDIOXRDTASE"/>
</dbReference>
<dbReference type="InterPro" id="IPR017927">
    <property type="entry name" value="FAD-bd_FR_type"/>
</dbReference>
<keyword evidence="5" id="KW-0560">Oxidoreductase</keyword>
<comment type="cofactor">
    <cofactor evidence="1">
        <name>FAD</name>
        <dbReference type="ChEBI" id="CHEBI:57692"/>
    </cofactor>
</comment>
<evidence type="ECO:0000256" key="1">
    <source>
        <dbReference type="ARBA" id="ARBA00001974"/>
    </source>
</evidence>
<dbReference type="RefSeq" id="WP_229746257.1">
    <property type="nucleotide sequence ID" value="NZ_BMCU01000006.1"/>
</dbReference>
<feature type="domain" description="FAD-binding FR-type" evidence="9">
    <location>
        <begin position="18"/>
        <end position="118"/>
    </location>
</feature>
<dbReference type="InterPro" id="IPR017938">
    <property type="entry name" value="Riboflavin_synthase-like_b-brl"/>
</dbReference>
<dbReference type="InterPro" id="IPR012675">
    <property type="entry name" value="Beta-grasp_dom_sf"/>
</dbReference>
<evidence type="ECO:0000256" key="3">
    <source>
        <dbReference type="ARBA" id="ARBA00022714"/>
    </source>
</evidence>
<feature type="domain" description="2Fe-2S ferredoxin-type" evidence="8">
    <location>
        <begin position="240"/>
        <end position="325"/>
    </location>
</feature>
<organism evidence="10 11">
    <name type="scientific">Rhodococcoides trifolii</name>
    <dbReference type="NCBI Taxonomy" id="908250"/>
    <lineage>
        <taxon>Bacteria</taxon>
        <taxon>Bacillati</taxon>
        <taxon>Actinomycetota</taxon>
        <taxon>Actinomycetes</taxon>
        <taxon>Mycobacteriales</taxon>
        <taxon>Nocardiaceae</taxon>
        <taxon>Rhodococcoides</taxon>
    </lineage>
</organism>
<dbReference type="PANTHER" id="PTHR47354:SF1">
    <property type="entry name" value="CARNITINE MONOOXYGENASE REDUCTASE SUBUNIT"/>
    <property type="match status" value="1"/>
</dbReference>
<reference evidence="10" key="2">
    <citation type="submission" date="2020-09" db="EMBL/GenBank/DDBJ databases">
        <authorList>
            <person name="Sun Q."/>
            <person name="Sedlacek I."/>
        </authorList>
    </citation>
    <scope>NUCLEOTIDE SEQUENCE</scope>
    <source>
        <strain evidence="10">CCM 7905</strain>
    </source>
</reference>
<accession>A0A917G7X7</accession>
<gene>
    <name evidence="10" type="ORF">GCM10007304_46090</name>
</gene>
<dbReference type="InterPro" id="IPR006058">
    <property type="entry name" value="2Fe2S_fd_BS"/>
</dbReference>
<evidence type="ECO:0000313" key="10">
    <source>
        <dbReference type="EMBL" id="GGG27042.1"/>
    </source>
</evidence>
<dbReference type="SUPFAM" id="SSF52343">
    <property type="entry name" value="Ferredoxin reductase-like, C-terminal NADP-linked domain"/>
    <property type="match status" value="1"/>
</dbReference>
<dbReference type="Proteomes" id="UP000654257">
    <property type="component" value="Unassembled WGS sequence"/>
</dbReference>
<dbReference type="GO" id="GO:0016491">
    <property type="term" value="F:oxidoreductase activity"/>
    <property type="evidence" value="ECO:0007669"/>
    <property type="project" value="UniProtKB-KW"/>
</dbReference>
<evidence type="ECO:0000259" key="8">
    <source>
        <dbReference type="PROSITE" id="PS51085"/>
    </source>
</evidence>
<proteinExistence type="predicted"/>
<dbReference type="InterPro" id="IPR039261">
    <property type="entry name" value="FNR_nucleotide-bd"/>
</dbReference>
<comment type="caution">
    <text evidence="10">The sequence shown here is derived from an EMBL/GenBank/DDBJ whole genome shotgun (WGS) entry which is preliminary data.</text>
</comment>
<protein>
    <submittedName>
        <fullName evidence="10">Ferredoxin</fullName>
    </submittedName>
</protein>
<dbReference type="GO" id="GO:0046872">
    <property type="term" value="F:metal ion binding"/>
    <property type="evidence" value="ECO:0007669"/>
    <property type="project" value="UniProtKB-KW"/>
</dbReference>
<evidence type="ECO:0000259" key="9">
    <source>
        <dbReference type="PROSITE" id="PS51384"/>
    </source>
</evidence>
<evidence type="ECO:0000256" key="7">
    <source>
        <dbReference type="ARBA" id="ARBA00023014"/>
    </source>
</evidence>
<dbReference type="GO" id="GO:0051537">
    <property type="term" value="F:2 iron, 2 sulfur cluster binding"/>
    <property type="evidence" value="ECO:0007669"/>
    <property type="project" value="UniProtKB-KW"/>
</dbReference>
<dbReference type="Gene3D" id="3.40.50.80">
    <property type="entry name" value="Nucleotide-binding domain of ferredoxin-NADP reductase (FNR) module"/>
    <property type="match status" value="1"/>
</dbReference>
<dbReference type="PROSITE" id="PS51085">
    <property type="entry name" value="2FE2S_FER_2"/>
    <property type="match status" value="1"/>
</dbReference>
<dbReference type="InterPro" id="IPR036010">
    <property type="entry name" value="2Fe-2S_ferredoxin-like_sf"/>
</dbReference>
<evidence type="ECO:0000256" key="2">
    <source>
        <dbReference type="ARBA" id="ARBA00022630"/>
    </source>
</evidence>
<keyword evidence="4" id="KW-0479">Metal-binding</keyword>
<dbReference type="InterPro" id="IPR050415">
    <property type="entry name" value="MRET"/>
</dbReference>
<dbReference type="CDD" id="cd06185">
    <property type="entry name" value="PDR_like"/>
    <property type="match status" value="1"/>
</dbReference>
<dbReference type="CDD" id="cd00207">
    <property type="entry name" value="fer2"/>
    <property type="match status" value="1"/>
</dbReference>
<evidence type="ECO:0000313" key="11">
    <source>
        <dbReference type="Proteomes" id="UP000654257"/>
    </source>
</evidence>
<name>A0A917G7X7_9NOCA</name>
<dbReference type="AlphaFoldDB" id="A0A917G7X7"/>